<dbReference type="InterPro" id="IPR008210">
    <property type="entry name" value="PEP_carboxykinase_N"/>
</dbReference>
<dbReference type="OrthoDB" id="68755at2759"/>
<accession>M2XZ44</accession>
<dbReference type="AlphaFoldDB" id="M2XZ44"/>
<keyword evidence="2" id="KW-1185">Reference proteome</keyword>
<dbReference type="GO" id="GO:0017076">
    <property type="term" value="F:purine nucleotide binding"/>
    <property type="evidence" value="ECO:0007669"/>
    <property type="project" value="InterPro"/>
</dbReference>
<name>M2XZ44_GALSU</name>
<dbReference type="GO" id="GO:0006094">
    <property type="term" value="P:gluconeogenesis"/>
    <property type="evidence" value="ECO:0007669"/>
    <property type="project" value="InterPro"/>
</dbReference>
<dbReference type="GeneID" id="17087680"/>
<dbReference type="SUPFAM" id="SSF68923">
    <property type="entry name" value="PEP carboxykinase N-terminal domain"/>
    <property type="match status" value="1"/>
</dbReference>
<dbReference type="RefSeq" id="XP_005705354.1">
    <property type="nucleotide sequence ID" value="XM_005705297.1"/>
</dbReference>
<dbReference type="eggNOG" id="ENOG502QR0T">
    <property type="taxonomic scope" value="Eukaryota"/>
</dbReference>
<proteinExistence type="predicted"/>
<dbReference type="Proteomes" id="UP000030680">
    <property type="component" value="Unassembled WGS sequence"/>
</dbReference>
<protein>
    <recommendedName>
        <fullName evidence="3">Phosphoenolpyruvate carboxykinase (ATP)</fullName>
    </recommendedName>
</protein>
<dbReference type="KEGG" id="gsl:Gasu_37240"/>
<dbReference type="EMBL" id="KB454515">
    <property type="protein sequence ID" value="EME28834.1"/>
    <property type="molecule type" value="Genomic_DNA"/>
</dbReference>
<dbReference type="GO" id="GO:0004611">
    <property type="term" value="F:phosphoenolpyruvate carboxykinase activity"/>
    <property type="evidence" value="ECO:0007669"/>
    <property type="project" value="InterPro"/>
</dbReference>
<organism evidence="1 2">
    <name type="scientific">Galdieria sulphuraria</name>
    <name type="common">Red alga</name>
    <dbReference type="NCBI Taxonomy" id="130081"/>
    <lineage>
        <taxon>Eukaryota</taxon>
        <taxon>Rhodophyta</taxon>
        <taxon>Bangiophyceae</taxon>
        <taxon>Galdieriales</taxon>
        <taxon>Galdieriaceae</taxon>
        <taxon>Galdieria</taxon>
    </lineage>
</organism>
<dbReference type="Gramene" id="EME28834">
    <property type="protein sequence ID" value="EME28834"/>
    <property type="gene ID" value="Gasu_37240"/>
</dbReference>
<sequence length="460" mass="51466">MEKPHLITYLYTRAIRFSGSRKSPSWLGEKCRNSFSTAPWVQDTANDEYLTFPRETERNQYAVNWALAKMGIPPKGQVFYNTSARTIVANSPGKLSSREKHFLVPNETTDCQQFILGKNLKPREYAKALKAVTNSLSQANSLFVLDGAIGSHPQTEVRIRTVTDSPSVALFLHHMLEPIPMRPISQLNVQLYSYIHTNHLATSGIFSSPCSLLATDRGQWIMDGSSSLYPLLSSLAQMASQPLYQTSGAFILKSVLKNRRLILGRFENPTSGSVEPGWSDYGYYHHILSNQGCCRTWKGYILSNEEAKKHSVEYAISLSGKYVAQCLSPRPPNLISLPRYCVIVNTHQNKGPLEVFSLTDDSAALTFLVASESLVTQGAIQQHAQSFLSLLRQHQIPLYLVSGEGAWQQAAMIDFTNKTGKEQQVNTKMLDAARKYAQQVYGNEVFDISNQEQNKSQSNK</sequence>
<dbReference type="Gene3D" id="3.40.449.10">
    <property type="entry name" value="Phosphoenolpyruvate Carboxykinase, domain 1"/>
    <property type="match status" value="1"/>
</dbReference>
<evidence type="ECO:0000313" key="1">
    <source>
        <dbReference type="EMBL" id="EME28834.1"/>
    </source>
</evidence>
<gene>
    <name evidence="1" type="ORF">Gasu_37240</name>
</gene>
<reference evidence="2" key="1">
    <citation type="journal article" date="2013" name="Science">
        <title>Gene transfer from bacteria and archaea facilitated evolution of an extremophilic eukaryote.</title>
        <authorList>
            <person name="Schonknecht G."/>
            <person name="Chen W.H."/>
            <person name="Ternes C.M."/>
            <person name="Barbier G.G."/>
            <person name="Shrestha R.P."/>
            <person name="Stanke M."/>
            <person name="Brautigam A."/>
            <person name="Baker B.J."/>
            <person name="Banfield J.F."/>
            <person name="Garavito R.M."/>
            <person name="Carr K."/>
            <person name="Wilkerson C."/>
            <person name="Rensing S.A."/>
            <person name="Gagneul D."/>
            <person name="Dickenson N.E."/>
            <person name="Oesterhelt C."/>
            <person name="Lercher M.J."/>
            <person name="Weber A.P."/>
        </authorList>
    </citation>
    <scope>NUCLEOTIDE SEQUENCE [LARGE SCALE GENOMIC DNA]</scope>
    <source>
        <strain evidence="2">074W</strain>
    </source>
</reference>
<evidence type="ECO:0000313" key="2">
    <source>
        <dbReference type="Proteomes" id="UP000030680"/>
    </source>
</evidence>
<evidence type="ECO:0008006" key="3">
    <source>
        <dbReference type="Google" id="ProtNLM"/>
    </source>
</evidence>